<keyword evidence="2" id="KW-1185">Reference proteome</keyword>
<proteinExistence type="predicted"/>
<dbReference type="RefSeq" id="WP_067993532.1">
    <property type="nucleotide sequence ID" value="NZ_QQBC01000002.1"/>
</dbReference>
<sequence>MNEKDNVARFPTVVPKLDRAQRHTVERIQDAVRDYCHAGQRLSRRLREIDTMLLIEGAVDHLMDDASTDLAELGTAVSNHYVRMRTVVDLAQRPGRRGTRHVDHRGRCRSAAKARTCGAADTREVDQDVNGVECGRAGGVRR</sequence>
<dbReference type="Proteomes" id="UP000254869">
    <property type="component" value="Unassembled WGS sequence"/>
</dbReference>
<comment type="caution">
    <text evidence="1">The sequence shown here is derived from an EMBL/GenBank/DDBJ whole genome shotgun (WGS) entry which is preliminary data.</text>
</comment>
<dbReference type="EMBL" id="QQBC01000002">
    <property type="protein sequence ID" value="RDI68430.1"/>
    <property type="molecule type" value="Genomic_DNA"/>
</dbReference>
<evidence type="ECO:0000313" key="1">
    <source>
        <dbReference type="EMBL" id="RDI68430.1"/>
    </source>
</evidence>
<gene>
    <name evidence="1" type="ORF">DFR76_102831</name>
</gene>
<accession>A0A370ICU3</accession>
<protein>
    <submittedName>
        <fullName evidence="1">Uncharacterized protein</fullName>
    </submittedName>
</protein>
<evidence type="ECO:0000313" key="2">
    <source>
        <dbReference type="Proteomes" id="UP000254869"/>
    </source>
</evidence>
<dbReference type="AlphaFoldDB" id="A0A370ICU3"/>
<dbReference type="STRING" id="1210086.GCA_001613105_01407"/>
<reference evidence="1 2" key="1">
    <citation type="submission" date="2018-07" db="EMBL/GenBank/DDBJ databases">
        <title>Genomic Encyclopedia of Type Strains, Phase IV (KMG-IV): sequencing the most valuable type-strain genomes for metagenomic binning, comparative biology and taxonomic classification.</title>
        <authorList>
            <person name="Goeker M."/>
        </authorList>
    </citation>
    <scope>NUCLEOTIDE SEQUENCE [LARGE SCALE GENOMIC DNA]</scope>
    <source>
        <strain evidence="1 2">DSM 44290</strain>
    </source>
</reference>
<name>A0A370ICU3_9NOCA</name>
<organism evidence="1 2">
    <name type="scientific">Nocardia pseudobrasiliensis</name>
    <dbReference type="NCBI Taxonomy" id="45979"/>
    <lineage>
        <taxon>Bacteria</taxon>
        <taxon>Bacillati</taxon>
        <taxon>Actinomycetota</taxon>
        <taxon>Actinomycetes</taxon>
        <taxon>Mycobacteriales</taxon>
        <taxon>Nocardiaceae</taxon>
        <taxon>Nocardia</taxon>
    </lineage>
</organism>